<evidence type="ECO:0000313" key="2">
    <source>
        <dbReference type="EMBL" id="KAH6653613.1"/>
    </source>
</evidence>
<organism evidence="2 3">
    <name type="scientific">Truncatella angustata</name>
    <dbReference type="NCBI Taxonomy" id="152316"/>
    <lineage>
        <taxon>Eukaryota</taxon>
        <taxon>Fungi</taxon>
        <taxon>Dikarya</taxon>
        <taxon>Ascomycota</taxon>
        <taxon>Pezizomycotina</taxon>
        <taxon>Sordariomycetes</taxon>
        <taxon>Xylariomycetidae</taxon>
        <taxon>Amphisphaeriales</taxon>
        <taxon>Sporocadaceae</taxon>
        <taxon>Truncatella</taxon>
    </lineage>
</organism>
<proteinExistence type="predicted"/>
<evidence type="ECO:0000313" key="3">
    <source>
        <dbReference type="Proteomes" id="UP000758603"/>
    </source>
</evidence>
<dbReference type="GeneID" id="70125104"/>
<dbReference type="InterPro" id="IPR004345">
    <property type="entry name" value="TB2_DP1_HVA22"/>
</dbReference>
<feature type="transmembrane region" description="Helical" evidence="1">
    <location>
        <begin position="12"/>
        <end position="32"/>
    </location>
</feature>
<dbReference type="Proteomes" id="UP000758603">
    <property type="component" value="Unassembled WGS sequence"/>
</dbReference>
<reference evidence="2" key="1">
    <citation type="journal article" date="2021" name="Nat. Commun.">
        <title>Genetic determinants of endophytism in the Arabidopsis root mycobiome.</title>
        <authorList>
            <person name="Mesny F."/>
            <person name="Miyauchi S."/>
            <person name="Thiergart T."/>
            <person name="Pickel B."/>
            <person name="Atanasova L."/>
            <person name="Karlsson M."/>
            <person name="Huettel B."/>
            <person name="Barry K.W."/>
            <person name="Haridas S."/>
            <person name="Chen C."/>
            <person name="Bauer D."/>
            <person name="Andreopoulos W."/>
            <person name="Pangilinan J."/>
            <person name="LaButti K."/>
            <person name="Riley R."/>
            <person name="Lipzen A."/>
            <person name="Clum A."/>
            <person name="Drula E."/>
            <person name="Henrissat B."/>
            <person name="Kohler A."/>
            <person name="Grigoriev I.V."/>
            <person name="Martin F.M."/>
            <person name="Hacquard S."/>
        </authorList>
    </citation>
    <scope>NUCLEOTIDE SEQUENCE</scope>
    <source>
        <strain evidence="2">MPI-SDFR-AT-0073</strain>
    </source>
</reference>
<accession>A0A9P8ZY25</accession>
<keyword evidence="1" id="KW-0812">Transmembrane</keyword>
<dbReference type="Pfam" id="PF03134">
    <property type="entry name" value="TB2_DP1_HVA22"/>
    <property type="match status" value="1"/>
</dbReference>
<protein>
    <recommendedName>
        <fullName evidence="4">HVA22-like protein</fullName>
    </recommendedName>
</protein>
<name>A0A9P8ZY25_9PEZI</name>
<dbReference type="EMBL" id="JAGPXC010000005">
    <property type="protein sequence ID" value="KAH6653613.1"/>
    <property type="molecule type" value="Genomic_DNA"/>
</dbReference>
<comment type="caution">
    <text evidence="2">The sequence shown here is derived from an EMBL/GenBank/DDBJ whole genome shotgun (WGS) entry which is preliminary data.</text>
</comment>
<keyword evidence="1" id="KW-0472">Membrane</keyword>
<evidence type="ECO:0008006" key="4">
    <source>
        <dbReference type="Google" id="ProtNLM"/>
    </source>
</evidence>
<dbReference type="OrthoDB" id="434647at2759"/>
<dbReference type="AlphaFoldDB" id="A0A9P8ZY25"/>
<evidence type="ECO:0000256" key="1">
    <source>
        <dbReference type="SAM" id="Phobius"/>
    </source>
</evidence>
<dbReference type="RefSeq" id="XP_045957890.1">
    <property type="nucleotide sequence ID" value="XM_046096211.1"/>
</dbReference>
<keyword evidence="1" id="KW-1133">Transmembrane helix</keyword>
<sequence>MKSYASKSNGLSIYMMLNNILGILNSTLSLFYPLLATFKALKTSNTEELREWLMYWSILSTVTFIESLSHSVL</sequence>
<keyword evidence="3" id="KW-1185">Reference proteome</keyword>
<gene>
    <name evidence="2" type="ORF">BKA67DRAFT_326360</name>
</gene>